<feature type="region of interest" description="Disordered" evidence="1">
    <location>
        <begin position="1"/>
        <end position="21"/>
    </location>
</feature>
<protein>
    <submittedName>
        <fullName evidence="2">Uncharacterized protein</fullName>
    </submittedName>
</protein>
<sequence>MNDLPSPEGQTGQERQCLKETQREPTLSQNVTFRVHFDCPGIRQMGLCNHNGSWFKICRLKEGTIYHDPVAISRNESSIKASGEKKAQKKRDISGMPIIPICDKCNKTVWVGGKKESTFVVYFQEHKRACLFRFGETEDEAGVGFQAKETRQNSELALYLAPTYRITPSLHKTGV</sequence>
<reference evidence="2 3" key="1">
    <citation type="submission" date="2018-07" db="EMBL/GenBank/DDBJ databases">
        <title>A high quality draft genome assembly of the barn swallow (H. rustica rustica).</title>
        <authorList>
            <person name="Formenti G."/>
            <person name="Chiara M."/>
            <person name="Poveda L."/>
            <person name="Francoijs K.-J."/>
            <person name="Bonisoli-Alquati A."/>
            <person name="Canova L."/>
            <person name="Gianfranceschi L."/>
            <person name="Horner D.S."/>
            <person name="Saino N."/>
        </authorList>
    </citation>
    <scope>NUCLEOTIDE SEQUENCE [LARGE SCALE GENOMIC DNA]</scope>
    <source>
        <strain evidence="2">Chelidonia</strain>
        <tissue evidence="2">Blood</tissue>
    </source>
</reference>
<evidence type="ECO:0000313" key="3">
    <source>
        <dbReference type="Proteomes" id="UP000269221"/>
    </source>
</evidence>
<dbReference type="EMBL" id="QRBI01000095">
    <property type="protein sequence ID" value="RMC19267.1"/>
    <property type="molecule type" value="Genomic_DNA"/>
</dbReference>
<proteinExistence type="predicted"/>
<comment type="caution">
    <text evidence="2">The sequence shown here is derived from an EMBL/GenBank/DDBJ whole genome shotgun (WGS) entry which is preliminary data.</text>
</comment>
<evidence type="ECO:0000256" key="1">
    <source>
        <dbReference type="SAM" id="MobiDB-lite"/>
    </source>
</evidence>
<dbReference type="AlphaFoldDB" id="A0A3M0LJJ9"/>
<keyword evidence="3" id="KW-1185">Reference proteome</keyword>
<evidence type="ECO:0000313" key="2">
    <source>
        <dbReference type="EMBL" id="RMC19267.1"/>
    </source>
</evidence>
<name>A0A3M0LJJ9_HIRRU</name>
<accession>A0A3M0LJJ9</accession>
<dbReference type="Proteomes" id="UP000269221">
    <property type="component" value="Unassembled WGS sequence"/>
</dbReference>
<gene>
    <name evidence="2" type="ORF">DUI87_03874</name>
</gene>
<organism evidence="2 3">
    <name type="scientific">Hirundo rustica rustica</name>
    <dbReference type="NCBI Taxonomy" id="333673"/>
    <lineage>
        <taxon>Eukaryota</taxon>
        <taxon>Metazoa</taxon>
        <taxon>Chordata</taxon>
        <taxon>Craniata</taxon>
        <taxon>Vertebrata</taxon>
        <taxon>Euteleostomi</taxon>
        <taxon>Archelosauria</taxon>
        <taxon>Archosauria</taxon>
        <taxon>Dinosauria</taxon>
        <taxon>Saurischia</taxon>
        <taxon>Theropoda</taxon>
        <taxon>Coelurosauria</taxon>
        <taxon>Aves</taxon>
        <taxon>Neognathae</taxon>
        <taxon>Neoaves</taxon>
        <taxon>Telluraves</taxon>
        <taxon>Australaves</taxon>
        <taxon>Passeriformes</taxon>
        <taxon>Sylvioidea</taxon>
        <taxon>Hirundinidae</taxon>
        <taxon>Hirundo</taxon>
    </lineage>
</organism>